<dbReference type="AlphaFoldDB" id="A0A450WWX3"/>
<dbReference type="SUPFAM" id="SSF160920">
    <property type="entry name" value="PSTPO5379-like"/>
    <property type="match status" value="1"/>
</dbReference>
<dbReference type="NCBIfam" id="NF003969">
    <property type="entry name" value="PRK05463.1"/>
    <property type="match status" value="1"/>
</dbReference>
<evidence type="ECO:0000313" key="3">
    <source>
        <dbReference type="EMBL" id="VFK21540.1"/>
    </source>
</evidence>
<dbReference type="PIRSF" id="PIRSF029755">
    <property type="entry name" value="UCP029755"/>
    <property type="match status" value="1"/>
</dbReference>
<dbReference type="Pfam" id="PF07286">
    <property type="entry name" value="D-Glu_cyclase"/>
    <property type="match status" value="1"/>
</dbReference>
<dbReference type="FunFam" id="3.30.2040.10:FF:000001">
    <property type="entry name" value="D-glutamate cyclase, mitochondrial"/>
    <property type="match status" value="1"/>
</dbReference>
<reference evidence="3" key="1">
    <citation type="submission" date="2019-02" db="EMBL/GenBank/DDBJ databases">
        <authorList>
            <person name="Gruber-Vodicka R. H."/>
            <person name="Seah K. B. B."/>
        </authorList>
    </citation>
    <scope>NUCLEOTIDE SEQUENCE</scope>
    <source>
        <strain evidence="3">BECK_BY7</strain>
    </source>
</reference>
<comment type="similarity">
    <text evidence="1">Belongs to the D-glutamate cyclase family.</text>
</comment>
<proteinExistence type="inferred from homology"/>
<sequence>MTKLSHFSDVDALRKEIRRGTFTSSTAGLSSGYVQANFVALPRVYALDFLLWCIRNPRPCPIIEVLDDGRTTSDVFLNNLDIRVDIPLYRFFSKNALERELLEIREVWRPDLYTFLLGCSFTLDDILIDSGLPVRHVDENSVVPMYITQINTIPAGLFSGPVVVTMRPMKKAQALKAARITASYNFAHGAPISIGGSSQLGIGDLGSPDFGEPVTVCADEIPVFWACGVTTQVAIANAKLEFAISHAPGRMLITSVHTKDAHKKLDSLKEYHP</sequence>
<dbReference type="InterPro" id="IPR009906">
    <property type="entry name" value="D-Glu_cyclase"/>
</dbReference>
<evidence type="ECO:0000256" key="2">
    <source>
        <dbReference type="ARBA" id="ARBA00023239"/>
    </source>
</evidence>
<protein>
    <submittedName>
        <fullName evidence="3">Uncharacterized protein YcsI, UPF0317 family</fullName>
    </submittedName>
</protein>
<gene>
    <name evidence="3" type="ORF">BECKLFY1418C_GA0070996_10961</name>
</gene>
<dbReference type="InterPro" id="IPR016938">
    <property type="entry name" value="UPF0317"/>
</dbReference>
<organism evidence="3">
    <name type="scientific">Candidatus Kentrum sp. LFY</name>
    <dbReference type="NCBI Taxonomy" id="2126342"/>
    <lineage>
        <taxon>Bacteria</taxon>
        <taxon>Pseudomonadati</taxon>
        <taxon>Pseudomonadota</taxon>
        <taxon>Gammaproteobacteria</taxon>
        <taxon>Candidatus Kentrum</taxon>
    </lineage>
</organism>
<dbReference type="Gene3D" id="3.30.2040.10">
    <property type="entry name" value="PSTPO5379-like domain"/>
    <property type="match status" value="1"/>
</dbReference>
<dbReference type="GO" id="GO:0016829">
    <property type="term" value="F:lyase activity"/>
    <property type="evidence" value="ECO:0007669"/>
    <property type="project" value="UniProtKB-KW"/>
</dbReference>
<dbReference type="Gene3D" id="3.40.1640.10">
    <property type="entry name" value="PSTPO5379-like"/>
    <property type="match status" value="1"/>
</dbReference>
<evidence type="ECO:0000256" key="1">
    <source>
        <dbReference type="ARBA" id="ARBA00007896"/>
    </source>
</evidence>
<dbReference type="PANTHER" id="PTHR32022">
    <property type="entry name" value="D-GLUTAMATE CYCLASE, MITOCHONDRIAL"/>
    <property type="match status" value="1"/>
</dbReference>
<keyword evidence="2" id="KW-0456">Lyase</keyword>
<dbReference type="PANTHER" id="PTHR32022:SF10">
    <property type="entry name" value="D-GLUTAMATE CYCLASE, MITOCHONDRIAL"/>
    <property type="match status" value="1"/>
</dbReference>
<dbReference type="EMBL" id="CAADFN010000096">
    <property type="protein sequence ID" value="VFK21540.1"/>
    <property type="molecule type" value="Genomic_DNA"/>
</dbReference>
<accession>A0A450WWX3</accession>
<name>A0A450WWX3_9GAMM</name>
<dbReference type="InterPro" id="IPR038021">
    <property type="entry name" value="Putative_hydro-lyase"/>
</dbReference>